<name>A0A1P8WFL3_9PLAN</name>
<evidence type="ECO:0000256" key="1">
    <source>
        <dbReference type="SAM" id="Phobius"/>
    </source>
</evidence>
<dbReference type="InterPro" id="IPR045584">
    <property type="entry name" value="Pilin-like"/>
</dbReference>
<accession>A0A1P8WFL3</accession>
<dbReference type="SUPFAM" id="SSF54523">
    <property type="entry name" value="Pili subunits"/>
    <property type="match status" value="1"/>
</dbReference>
<protein>
    <submittedName>
        <fullName evidence="2">Type II secretion system protein G</fullName>
    </submittedName>
</protein>
<dbReference type="Proteomes" id="UP000187735">
    <property type="component" value="Chromosome"/>
</dbReference>
<organism evidence="2 3">
    <name type="scientific">Fuerstiella marisgermanici</name>
    <dbReference type="NCBI Taxonomy" id="1891926"/>
    <lineage>
        <taxon>Bacteria</taxon>
        <taxon>Pseudomonadati</taxon>
        <taxon>Planctomycetota</taxon>
        <taxon>Planctomycetia</taxon>
        <taxon>Planctomycetales</taxon>
        <taxon>Planctomycetaceae</taxon>
        <taxon>Fuerstiella</taxon>
    </lineage>
</organism>
<dbReference type="EMBL" id="CP017641">
    <property type="protein sequence ID" value="APZ92827.1"/>
    <property type="molecule type" value="Genomic_DNA"/>
</dbReference>
<keyword evidence="1" id="KW-0472">Membrane</keyword>
<dbReference type="Pfam" id="PF07963">
    <property type="entry name" value="N_methyl"/>
    <property type="match status" value="1"/>
</dbReference>
<reference evidence="2 3" key="1">
    <citation type="journal article" date="2016" name="Front. Microbiol.">
        <title>Fuerstia marisgermanicae gen. nov., sp. nov., an Unusual Member of the Phylum Planctomycetes from the German Wadden Sea.</title>
        <authorList>
            <person name="Kohn T."/>
            <person name="Heuer A."/>
            <person name="Jogler M."/>
            <person name="Vollmers J."/>
            <person name="Boedeker C."/>
            <person name="Bunk B."/>
            <person name="Rast P."/>
            <person name="Borchert D."/>
            <person name="Glockner I."/>
            <person name="Freese H.M."/>
            <person name="Klenk H.P."/>
            <person name="Overmann J."/>
            <person name="Kaster A.K."/>
            <person name="Rohde M."/>
            <person name="Wiegand S."/>
            <person name="Jogler C."/>
        </authorList>
    </citation>
    <scope>NUCLEOTIDE SEQUENCE [LARGE SCALE GENOMIC DNA]</scope>
    <source>
        <strain evidence="2 3">NH11</strain>
    </source>
</reference>
<dbReference type="NCBIfam" id="TIGR02532">
    <property type="entry name" value="IV_pilin_GFxxxE"/>
    <property type="match status" value="1"/>
</dbReference>
<dbReference type="RefSeq" id="WP_077024394.1">
    <property type="nucleotide sequence ID" value="NZ_CP017641.1"/>
</dbReference>
<keyword evidence="1" id="KW-0812">Transmembrane</keyword>
<gene>
    <name evidence="2" type="ORF">Fuma_02439</name>
</gene>
<dbReference type="STRING" id="1891926.Fuma_02439"/>
<evidence type="ECO:0000313" key="2">
    <source>
        <dbReference type="EMBL" id="APZ92827.1"/>
    </source>
</evidence>
<dbReference type="KEGG" id="fmr:Fuma_02439"/>
<feature type="transmembrane region" description="Helical" evidence="1">
    <location>
        <begin position="12"/>
        <end position="40"/>
    </location>
</feature>
<proteinExistence type="predicted"/>
<dbReference type="PROSITE" id="PS00409">
    <property type="entry name" value="PROKAR_NTER_METHYL"/>
    <property type="match status" value="1"/>
</dbReference>
<sequence>MYPRSKTTLNRSGFTLIELLVVVGIITFLVGLSVAVMFGITDQANEEATNTTIQKINRLVQQRTEAFDRAFPSVLPTWRSNYINYLSREIANRAPGASPFAGNPARTQAILTRQTSGNIVWDILAKKAAYRFEFPQRAFDLLAGGNDANGNGVPDSLENRWANPIAKQQLIDAGNTNPTAAEITTQVEANWTIHVQHEVAAAADEATHSTESSEFLYYFLFHSGSYGASSTGESEFQQSEIADTDGDGFLEFVDSWGRPLRFYRWPTRLIDPTLNPTAFTLSNPADITNQDDDTDLAMVISVDGTPTILGEFNGRVVGQDERSVAEFLIKGLPRRLDFSPAYITAIASSFPDNPGIADVNVIIPPDPLLRDPDDPAGLLYSILENGLMIGTFSVDLTWEFNELNYHTPDTFHAPLIVSAGSDGQLGLYEPSDTANLGNLAMYNLDLDQDGTLGGPSDFELMTDFISDNLTNRNRRAGGR</sequence>
<keyword evidence="3" id="KW-1185">Reference proteome</keyword>
<dbReference type="InterPro" id="IPR012902">
    <property type="entry name" value="N_methyl_site"/>
</dbReference>
<keyword evidence="1" id="KW-1133">Transmembrane helix</keyword>
<evidence type="ECO:0000313" key="3">
    <source>
        <dbReference type="Proteomes" id="UP000187735"/>
    </source>
</evidence>
<dbReference type="Gene3D" id="3.30.700.10">
    <property type="entry name" value="Glycoprotein, Type 4 Pilin"/>
    <property type="match status" value="1"/>
</dbReference>
<dbReference type="AlphaFoldDB" id="A0A1P8WFL3"/>